<reference evidence="2" key="1">
    <citation type="journal article" date="2020" name="Stud. Mycol.">
        <title>101 Dothideomycetes genomes: a test case for predicting lifestyles and emergence of pathogens.</title>
        <authorList>
            <person name="Haridas S."/>
            <person name="Albert R."/>
            <person name="Binder M."/>
            <person name="Bloem J."/>
            <person name="Labutti K."/>
            <person name="Salamov A."/>
            <person name="Andreopoulos B."/>
            <person name="Baker S."/>
            <person name="Barry K."/>
            <person name="Bills G."/>
            <person name="Bluhm B."/>
            <person name="Cannon C."/>
            <person name="Castanera R."/>
            <person name="Culley D."/>
            <person name="Daum C."/>
            <person name="Ezra D."/>
            <person name="Gonzalez J."/>
            <person name="Henrissat B."/>
            <person name="Kuo A."/>
            <person name="Liang C."/>
            <person name="Lipzen A."/>
            <person name="Lutzoni F."/>
            <person name="Magnuson J."/>
            <person name="Mondo S."/>
            <person name="Nolan M."/>
            <person name="Ohm R."/>
            <person name="Pangilinan J."/>
            <person name="Park H.-J."/>
            <person name="Ramirez L."/>
            <person name="Alfaro M."/>
            <person name="Sun H."/>
            <person name="Tritt A."/>
            <person name="Yoshinaga Y."/>
            <person name="Zwiers L.-H."/>
            <person name="Turgeon B."/>
            <person name="Goodwin S."/>
            <person name="Spatafora J."/>
            <person name="Crous P."/>
            <person name="Grigoriev I."/>
        </authorList>
    </citation>
    <scope>NUCLEOTIDE SEQUENCE</scope>
    <source>
        <strain evidence="2">CBS 207.26</strain>
    </source>
</reference>
<feature type="domain" description="Beta-galactosidase" evidence="1">
    <location>
        <begin position="244"/>
        <end position="303"/>
    </location>
</feature>
<dbReference type="AlphaFoldDB" id="A0A6A6E9T0"/>
<dbReference type="InterPro" id="IPR008979">
    <property type="entry name" value="Galactose-bd-like_sf"/>
</dbReference>
<dbReference type="EMBL" id="ML994629">
    <property type="protein sequence ID" value="KAF2186586.1"/>
    <property type="molecule type" value="Genomic_DNA"/>
</dbReference>
<dbReference type="InterPro" id="IPR036833">
    <property type="entry name" value="BetaGal_dom3_sf"/>
</dbReference>
<dbReference type="Pfam" id="PF13363">
    <property type="entry name" value="BetaGal_dom3"/>
    <property type="match status" value="1"/>
</dbReference>
<protein>
    <submittedName>
        <fullName evidence="2">Glycoside hydrolase family 35 protein</fullName>
    </submittedName>
</protein>
<dbReference type="InterPro" id="IPR025972">
    <property type="entry name" value="BetaGal_dom3"/>
</dbReference>
<evidence type="ECO:0000259" key="1">
    <source>
        <dbReference type="Pfam" id="PF13363"/>
    </source>
</evidence>
<evidence type="ECO:0000313" key="3">
    <source>
        <dbReference type="Proteomes" id="UP000800200"/>
    </source>
</evidence>
<proteinExistence type="predicted"/>
<dbReference type="SUPFAM" id="SSF49785">
    <property type="entry name" value="Galactose-binding domain-like"/>
    <property type="match status" value="1"/>
</dbReference>
<keyword evidence="3" id="KW-1185">Reference proteome</keyword>
<gene>
    <name evidence="2" type="ORF">K469DRAFT_686973</name>
</gene>
<dbReference type="OrthoDB" id="1657402at2759"/>
<name>A0A6A6E9T0_9PEZI</name>
<dbReference type="SUPFAM" id="SSF117100">
    <property type="entry name" value="Beta-galactosidase LacA, domain 3"/>
    <property type="match status" value="1"/>
</dbReference>
<organism evidence="2 3">
    <name type="scientific">Zopfia rhizophila CBS 207.26</name>
    <dbReference type="NCBI Taxonomy" id="1314779"/>
    <lineage>
        <taxon>Eukaryota</taxon>
        <taxon>Fungi</taxon>
        <taxon>Dikarya</taxon>
        <taxon>Ascomycota</taxon>
        <taxon>Pezizomycotina</taxon>
        <taxon>Dothideomycetes</taxon>
        <taxon>Dothideomycetes incertae sedis</taxon>
        <taxon>Zopfiaceae</taxon>
        <taxon>Zopfia</taxon>
    </lineage>
</organism>
<accession>A0A6A6E9T0</accession>
<dbReference type="Proteomes" id="UP000800200">
    <property type="component" value="Unassembled WGS sequence"/>
</dbReference>
<dbReference type="GO" id="GO:0016787">
    <property type="term" value="F:hydrolase activity"/>
    <property type="evidence" value="ECO:0007669"/>
    <property type="project" value="UniProtKB-KW"/>
</dbReference>
<keyword evidence="2" id="KW-0378">Hydrolase</keyword>
<dbReference type="Gene3D" id="2.60.390.10">
    <property type="entry name" value="Beta-galactosidase, domain 3"/>
    <property type="match status" value="1"/>
</dbReference>
<evidence type="ECO:0000313" key="2">
    <source>
        <dbReference type="EMBL" id="KAF2186586.1"/>
    </source>
</evidence>
<dbReference type="Gene3D" id="2.60.120.260">
    <property type="entry name" value="Galactose-binding domain-like"/>
    <property type="match status" value="2"/>
</dbReference>
<sequence>MWANDECRNEVQYTSSIYAPGFGPGEVDIRGYDNYPLNFVCNATSTWPDGKLSINFWEVNYNHSGGNLNSILEMQAGAHDVRRHKLGRNRFHSSNHELRLRWQNQRPILNARKYSELKLLAQLLPASPAYLTTRPLNQWPVNTVNGSHFTHNKDLAVTQLADVVEWTGSTYPTTLLVTSIRFSTRLVVQGTALQGSSFKGKVVTINYRLDSSQTVLEIGKNLKVIIVNRNTTFNFWVPEYDGGAAIVRAPYLFRSARLDFGTLEIRGDLNVTEPEIEIWADSNVESVNYNSAEISAKWTFHGSIGFRRNVLGGLKVSLPDLSKLDWRYIDGLPEVKGNCSDAKWPDANLRNSTNPRKPTIPTSLYSSNYGFHTNTILSSAVASLRPTSRNPSLPKSKAVPHSLHPSTSTIRILLRDLRHSSQTPHRHITHVRERETYVAWKITGNVGGKKHINRLRGPVNEGGLYLERQGFHQPGTPTSSWSKIRVWKIW</sequence>